<reference evidence="1" key="2">
    <citation type="journal article" date="2015" name="Data Brief">
        <title>Shoot transcriptome of the giant reed, Arundo donax.</title>
        <authorList>
            <person name="Barrero R.A."/>
            <person name="Guerrero F.D."/>
            <person name="Moolhuijzen P."/>
            <person name="Goolsby J.A."/>
            <person name="Tidwell J."/>
            <person name="Bellgard S.E."/>
            <person name="Bellgard M.I."/>
        </authorList>
    </citation>
    <scope>NUCLEOTIDE SEQUENCE</scope>
    <source>
        <tissue evidence="1">Shoot tissue taken approximately 20 cm above the soil surface</tissue>
    </source>
</reference>
<accession>A0A0A9A9B3</accession>
<name>A0A0A9A9B3_ARUDO</name>
<evidence type="ECO:0000313" key="1">
    <source>
        <dbReference type="EMBL" id="JAD43607.1"/>
    </source>
</evidence>
<protein>
    <submittedName>
        <fullName evidence="1">Uncharacterized protein</fullName>
    </submittedName>
</protein>
<dbReference type="EMBL" id="GBRH01254288">
    <property type="protein sequence ID" value="JAD43607.1"/>
    <property type="molecule type" value="Transcribed_RNA"/>
</dbReference>
<sequence>MGDLGFSQLLNIQSGFSCT</sequence>
<proteinExistence type="predicted"/>
<dbReference type="AlphaFoldDB" id="A0A0A9A9B3"/>
<organism evidence="1">
    <name type="scientific">Arundo donax</name>
    <name type="common">Giant reed</name>
    <name type="synonym">Donax arundinaceus</name>
    <dbReference type="NCBI Taxonomy" id="35708"/>
    <lineage>
        <taxon>Eukaryota</taxon>
        <taxon>Viridiplantae</taxon>
        <taxon>Streptophyta</taxon>
        <taxon>Embryophyta</taxon>
        <taxon>Tracheophyta</taxon>
        <taxon>Spermatophyta</taxon>
        <taxon>Magnoliopsida</taxon>
        <taxon>Liliopsida</taxon>
        <taxon>Poales</taxon>
        <taxon>Poaceae</taxon>
        <taxon>PACMAD clade</taxon>
        <taxon>Arundinoideae</taxon>
        <taxon>Arundineae</taxon>
        <taxon>Arundo</taxon>
    </lineage>
</organism>
<reference evidence="1" key="1">
    <citation type="submission" date="2014-09" db="EMBL/GenBank/DDBJ databases">
        <authorList>
            <person name="Magalhaes I.L.F."/>
            <person name="Oliveira U."/>
            <person name="Santos F.R."/>
            <person name="Vidigal T.H.D.A."/>
            <person name="Brescovit A.D."/>
            <person name="Santos A.J."/>
        </authorList>
    </citation>
    <scope>NUCLEOTIDE SEQUENCE</scope>
    <source>
        <tissue evidence="1">Shoot tissue taken approximately 20 cm above the soil surface</tissue>
    </source>
</reference>